<protein>
    <recommendedName>
        <fullName evidence="3">SAM-dependent methyltransferase</fullName>
    </recommendedName>
</protein>
<evidence type="ECO:0000313" key="2">
    <source>
        <dbReference type="Proteomes" id="UP000177300"/>
    </source>
</evidence>
<dbReference type="AlphaFoldDB" id="A0A1F5I9A5"/>
<reference evidence="1 2" key="1">
    <citation type="journal article" date="2016" name="Nat. Commun.">
        <title>Thousands of microbial genomes shed light on interconnected biogeochemical processes in an aquifer system.</title>
        <authorList>
            <person name="Anantharaman K."/>
            <person name="Brown C.T."/>
            <person name="Hug L.A."/>
            <person name="Sharon I."/>
            <person name="Castelle C.J."/>
            <person name="Probst A.J."/>
            <person name="Thomas B.C."/>
            <person name="Singh A."/>
            <person name="Wilkins M.J."/>
            <person name="Karaoz U."/>
            <person name="Brodie E.L."/>
            <person name="Williams K.H."/>
            <person name="Hubbard S.S."/>
            <person name="Banfield J.F."/>
        </authorList>
    </citation>
    <scope>NUCLEOTIDE SEQUENCE [LARGE SCALE GENOMIC DNA]</scope>
</reference>
<name>A0A1F5I9A5_9BACT</name>
<accession>A0A1F5I9A5</accession>
<dbReference type="Proteomes" id="UP000177300">
    <property type="component" value="Unassembled WGS sequence"/>
</dbReference>
<dbReference type="EMBL" id="MFBY01000047">
    <property type="protein sequence ID" value="OGE12880.1"/>
    <property type="molecule type" value="Genomic_DNA"/>
</dbReference>
<evidence type="ECO:0000313" key="1">
    <source>
        <dbReference type="EMBL" id="OGE12880.1"/>
    </source>
</evidence>
<proteinExistence type="predicted"/>
<sequence>MDGIPLDLTSKLLPKFTYLSPSLLFHVHLHAKAQTRLNQKGKKSKVIGKFGRSALYELIESLENIVLKLSLKKKDSTWVNYYKDDSYSGVAFNHKVRIVEKILNEVKPKIIWDLGANTGVFSFLASRKKIETIAFDNDPVSVEKSYIEMKKRGDTHFLPLVSDLTNPSPSQGFANEERMSLIERGPADIVFALALVHHLSIAANIPFKILAKFLSKISTRLIIEFVPKTDKKVQLMLSLRKDVFDKYNQDNFEKQFSKYFTIERKTKITNSQRLIYVMRKR</sequence>
<dbReference type="CDD" id="cd02440">
    <property type="entry name" value="AdoMet_MTases"/>
    <property type="match status" value="1"/>
</dbReference>
<gene>
    <name evidence="1" type="ORF">A3G14_02585</name>
</gene>
<dbReference type="SUPFAM" id="SSF53335">
    <property type="entry name" value="S-adenosyl-L-methionine-dependent methyltransferases"/>
    <property type="match status" value="1"/>
</dbReference>
<evidence type="ECO:0008006" key="3">
    <source>
        <dbReference type="Google" id="ProtNLM"/>
    </source>
</evidence>
<dbReference type="Gene3D" id="3.40.50.150">
    <property type="entry name" value="Vaccinia Virus protein VP39"/>
    <property type="match status" value="1"/>
</dbReference>
<comment type="caution">
    <text evidence="1">The sequence shown here is derived from an EMBL/GenBank/DDBJ whole genome shotgun (WGS) entry which is preliminary data.</text>
</comment>
<dbReference type="InterPro" id="IPR029063">
    <property type="entry name" value="SAM-dependent_MTases_sf"/>
</dbReference>
<organism evidence="1 2">
    <name type="scientific">Candidatus Curtissbacteria bacterium RIFCSPLOWO2_12_FULL_38_9</name>
    <dbReference type="NCBI Taxonomy" id="1797735"/>
    <lineage>
        <taxon>Bacteria</taxon>
        <taxon>Candidatus Curtissiibacteriota</taxon>
    </lineage>
</organism>